<reference evidence="1 2" key="1">
    <citation type="submission" date="2009-01" db="EMBL/GenBank/DDBJ databases">
        <authorList>
            <person name="Fulton L."/>
            <person name="Clifton S."/>
            <person name="Fulton B."/>
            <person name="Xu J."/>
            <person name="Minx P."/>
            <person name="Pepin K.H."/>
            <person name="Johnson M."/>
            <person name="Bhonagiri V."/>
            <person name="Nash W.E."/>
            <person name="Mardis E.R."/>
            <person name="Wilson R.K."/>
        </authorList>
    </citation>
    <scope>NUCLEOTIDE SEQUENCE [LARGE SCALE GENOMIC DNA]</scope>
    <source>
        <strain evidence="2">DSM 10507 / JCM 14656 / S5a33</strain>
    </source>
</reference>
<dbReference type="PATRIC" id="fig|476272.21.peg.854"/>
<reference evidence="1 2" key="2">
    <citation type="submission" date="2009-02" db="EMBL/GenBank/DDBJ databases">
        <title>Draft genome sequence of Blautia hydrogenotrophica DSM 10507 (Ruminococcus hydrogenotrophicus DSM 10507).</title>
        <authorList>
            <person name="Sudarsanam P."/>
            <person name="Ley R."/>
            <person name="Guruge J."/>
            <person name="Turnbaugh P.J."/>
            <person name="Mahowald M."/>
            <person name="Liep D."/>
            <person name="Gordon J."/>
        </authorList>
    </citation>
    <scope>NUCLEOTIDE SEQUENCE [LARGE SCALE GENOMIC DNA]</scope>
    <source>
        <strain evidence="2">DSM 10507 / JCM 14656 / S5a33</strain>
    </source>
</reference>
<organism evidence="1 2">
    <name type="scientific">Blautia hydrogenotrophica (strain DSM 10507 / JCM 14656 / S5a33)</name>
    <name type="common">Ruminococcus hydrogenotrophicus</name>
    <dbReference type="NCBI Taxonomy" id="476272"/>
    <lineage>
        <taxon>Bacteria</taxon>
        <taxon>Bacillati</taxon>
        <taxon>Bacillota</taxon>
        <taxon>Clostridia</taxon>
        <taxon>Lachnospirales</taxon>
        <taxon>Lachnospiraceae</taxon>
        <taxon>Blautia</taxon>
    </lineage>
</organism>
<dbReference type="HOGENOM" id="CLU_3305567_0_0_9"/>
<protein>
    <submittedName>
        <fullName evidence="1">Uncharacterized protein</fullName>
    </submittedName>
</protein>
<name>C0CPC2_BLAHS</name>
<gene>
    <name evidence="1" type="ORF">RUMHYD_02723</name>
</gene>
<dbReference type="EMBL" id="ACBZ01000150">
    <property type="protein sequence ID" value="EEG48384.1"/>
    <property type="molecule type" value="Genomic_DNA"/>
</dbReference>
<evidence type="ECO:0000313" key="2">
    <source>
        <dbReference type="Proteomes" id="UP000003100"/>
    </source>
</evidence>
<dbReference type="AlphaFoldDB" id="C0CPC2"/>
<proteinExistence type="predicted"/>
<dbReference type="Proteomes" id="UP000003100">
    <property type="component" value="Unassembled WGS sequence"/>
</dbReference>
<keyword evidence="2" id="KW-1185">Reference proteome</keyword>
<sequence length="39" mass="4757">MLNHRKSSDQEWKRRFAVKSRLFRLEKSCYNNQGKTASR</sequence>
<evidence type="ECO:0000313" key="1">
    <source>
        <dbReference type="EMBL" id="EEG48384.1"/>
    </source>
</evidence>
<accession>C0CPC2</accession>
<comment type="caution">
    <text evidence="1">The sequence shown here is derived from an EMBL/GenBank/DDBJ whole genome shotgun (WGS) entry which is preliminary data.</text>
</comment>